<dbReference type="Gene3D" id="2.60.40.2470">
    <property type="entry name" value="SoxY domain"/>
    <property type="match status" value="1"/>
</dbReference>
<dbReference type="EMBL" id="JACYXI010000002">
    <property type="protein sequence ID" value="MBD8891027.1"/>
    <property type="molecule type" value="Genomic_DNA"/>
</dbReference>
<comment type="caution">
    <text evidence="5">The sequence shown here is derived from an EMBL/GenBank/DDBJ whole genome shotgun (WGS) entry which is preliminary data.</text>
</comment>
<sequence length="283" mass="30030">MPRHPLTPGLAAAALSLLLLSQLALAEDASTWKDLRPELYGSVFLAQSPEVLRLDAPYRTDNDSRTLVSAKVHAPKGLLITGLDVILDENPMPVSARLTFAQPVERFQITGTFRINGPTPVHAVATFDNGQRFMAESFVKTSGQGACAAPPGTDPKEALKTLGQMELALKTAPLAENQSASGLAAGVLNGPDKDLDLTVNIKHPSHSGMQMDQISLLYIPARFIDMLNISVNGAPYVDITGSISLSENPRLELTVPPGGRTAGVHMQDTDGATSDAEVTLPGY</sequence>
<dbReference type="RefSeq" id="WP_192147157.1">
    <property type="nucleotide sequence ID" value="NZ_JACYXI010000002.1"/>
</dbReference>
<dbReference type="InterPro" id="IPR038162">
    <property type="entry name" value="SoxY_sf"/>
</dbReference>
<feature type="domain" description="Ig-like SoxY" evidence="4">
    <location>
        <begin position="38"/>
        <end position="147"/>
    </location>
</feature>
<feature type="signal peptide" evidence="2">
    <location>
        <begin position="1"/>
        <end position="26"/>
    </location>
</feature>
<reference evidence="5 6" key="2">
    <citation type="journal article" date="2021" name="Int. J. Syst. Evol. Microbiol.">
        <title>Roseibium litorale sp. nov., isolated from a tidal flat sediment and proposal for the reclassification of Labrenzia polysiphoniae as Roseibium polysiphoniae comb. nov.</title>
        <authorList>
            <person name="Liu Y."/>
            <person name="Pei T."/>
            <person name="Du J."/>
            <person name="Chao M."/>
            <person name="Deng M.R."/>
            <person name="Zhu H."/>
        </authorList>
    </citation>
    <scope>NUCLEOTIDE SEQUENCE [LARGE SCALE GENOMIC DNA]</scope>
    <source>
        <strain evidence="5 6">4C16A</strain>
    </source>
</reference>
<evidence type="ECO:0000313" key="6">
    <source>
        <dbReference type="Proteomes" id="UP000632063"/>
    </source>
</evidence>
<dbReference type="Proteomes" id="UP000632063">
    <property type="component" value="Unassembled WGS sequence"/>
</dbReference>
<dbReference type="NCBIfam" id="TIGR04557">
    <property type="entry name" value="fuse_rel_SoxYZ"/>
    <property type="match status" value="1"/>
</dbReference>
<organism evidence="5 6">
    <name type="scientific">Roseibium litorale</name>
    <dbReference type="NCBI Taxonomy" id="2803841"/>
    <lineage>
        <taxon>Bacteria</taxon>
        <taxon>Pseudomonadati</taxon>
        <taxon>Pseudomonadota</taxon>
        <taxon>Alphaproteobacteria</taxon>
        <taxon>Hyphomicrobiales</taxon>
        <taxon>Stappiaceae</taxon>
        <taxon>Roseibium</taxon>
    </lineage>
</organism>
<dbReference type="InterPro" id="IPR014880">
    <property type="entry name" value="SoxZ_dom"/>
</dbReference>
<reference evidence="6" key="1">
    <citation type="submission" date="2020-09" db="EMBL/GenBank/DDBJ databases">
        <title>The genome sequence of strain Labrenzia suaedae 4C16A.</title>
        <authorList>
            <person name="Liu Y."/>
        </authorList>
    </citation>
    <scope>NUCLEOTIDE SEQUENCE [LARGE SCALE GENOMIC DNA]</scope>
    <source>
        <strain evidence="6">4C16A</strain>
    </source>
</reference>
<keyword evidence="6" id="KW-1185">Reference proteome</keyword>
<dbReference type="SUPFAM" id="SSF81296">
    <property type="entry name" value="E set domains"/>
    <property type="match status" value="1"/>
</dbReference>
<evidence type="ECO:0000313" key="5">
    <source>
        <dbReference type="EMBL" id="MBD8891027.1"/>
    </source>
</evidence>
<dbReference type="Pfam" id="PF08770">
    <property type="entry name" value="SoxZ"/>
    <property type="match status" value="1"/>
</dbReference>
<dbReference type="Pfam" id="PF13501">
    <property type="entry name" value="SoxY"/>
    <property type="match status" value="1"/>
</dbReference>
<evidence type="ECO:0000256" key="2">
    <source>
        <dbReference type="SAM" id="SignalP"/>
    </source>
</evidence>
<gene>
    <name evidence="5" type="ORF">IG616_05685</name>
</gene>
<protein>
    <submittedName>
        <fullName evidence="5">Quinoprotein dehydrogenase-associated SoxYZ-like carrier</fullName>
    </submittedName>
</protein>
<feature type="chain" id="PRO_5045125576" evidence="2">
    <location>
        <begin position="27"/>
        <end position="283"/>
    </location>
</feature>
<name>A0ABR9CL23_9HYPH</name>
<evidence type="ECO:0000256" key="1">
    <source>
        <dbReference type="SAM" id="MobiDB-lite"/>
    </source>
</evidence>
<feature type="region of interest" description="Disordered" evidence="1">
    <location>
        <begin position="259"/>
        <end position="283"/>
    </location>
</feature>
<dbReference type="Gene3D" id="2.60.40.10">
    <property type="entry name" value="Immunoglobulins"/>
    <property type="match status" value="1"/>
</dbReference>
<dbReference type="InterPro" id="IPR032711">
    <property type="entry name" value="SoxY"/>
</dbReference>
<accession>A0ABR9CL23</accession>
<evidence type="ECO:0000259" key="3">
    <source>
        <dbReference type="Pfam" id="PF08770"/>
    </source>
</evidence>
<evidence type="ECO:0000259" key="4">
    <source>
        <dbReference type="Pfam" id="PF13501"/>
    </source>
</evidence>
<dbReference type="InterPro" id="IPR030831">
    <property type="entry name" value="Fuse-rel_SoxYZ"/>
</dbReference>
<keyword evidence="2" id="KW-0732">Signal</keyword>
<feature type="domain" description="Sulphur oxidation protein SoxZ" evidence="3">
    <location>
        <begin position="195"/>
        <end position="278"/>
    </location>
</feature>
<dbReference type="InterPro" id="IPR014756">
    <property type="entry name" value="Ig_E-set"/>
</dbReference>
<proteinExistence type="predicted"/>
<dbReference type="InterPro" id="IPR013783">
    <property type="entry name" value="Ig-like_fold"/>
</dbReference>